<keyword evidence="3" id="KW-1185">Reference proteome</keyword>
<dbReference type="RefSeq" id="XP_004352286.1">
    <property type="nucleotide sequence ID" value="XM_004352234.1"/>
</dbReference>
<reference evidence="3" key="1">
    <citation type="journal article" date="2011" name="Genome Res.">
        <title>Phylogeny-wide analysis of social amoeba genomes highlights ancient origins for complex intercellular communication.</title>
        <authorList>
            <person name="Heidel A.J."/>
            <person name="Lawal H.M."/>
            <person name="Felder M."/>
            <person name="Schilde C."/>
            <person name="Helps N.R."/>
            <person name="Tunggal B."/>
            <person name="Rivero F."/>
            <person name="John U."/>
            <person name="Schleicher M."/>
            <person name="Eichinger L."/>
            <person name="Platzer M."/>
            <person name="Noegel A.A."/>
            <person name="Schaap P."/>
            <person name="Gloeckner G."/>
        </authorList>
    </citation>
    <scope>NUCLEOTIDE SEQUENCE [LARGE SCALE GENOMIC DNA]</scope>
    <source>
        <strain evidence="3">SH3</strain>
    </source>
</reference>
<evidence type="ECO:0000256" key="1">
    <source>
        <dbReference type="SAM" id="MobiDB-lite"/>
    </source>
</evidence>
<sequence>MQRTTSMLYTFECNPTTLTTTSYVYMECINNNNQNNNNRNNNSNNNLSHLGPSLTLRLDPTIHASSPPLYIDIKDSLPTNYNYTHHRSSISGADEIKEKDKDRERGGGGGGKDRDGREKERESLLLQTEETKEKRTVPFRLSSFPSLIRSISWLSIFNKIAHASYHHKN</sequence>
<dbReference type="AlphaFoldDB" id="F4Q861"/>
<feature type="region of interest" description="Disordered" evidence="1">
    <location>
        <begin position="82"/>
        <end position="136"/>
    </location>
</feature>
<feature type="compositionally biased region" description="Basic and acidic residues" evidence="1">
    <location>
        <begin position="94"/>
        <end position="136"/>
    </location>
</feature>
<proteinExistence type="predicted"/>
<organism evidence="2 3">
    <name type="scientific">Cavenderia fasciculata</name>
    <name type="common">Slime mold</name>
    <name type="synonym">Dictyostelium fasciculatum</name>
    <dbReference type="NCBI Taxonomy" id="261658"/>
    <lineage>
        <taxon>Eukaryota</taxon>
        <taxon>Amoebozoa</taxon>
        <taxon>Evosea</taxon>
        <taxon>Eumycetozoa</taxon>
        <taxon>Dictyostelia</taxon>
        <taxon>Acytosteliales</taxon>
        <taxon>Cavenderiaceae</taxon>
        <taxon>Cavenderia</taxon>
    </lineage>
</organism>
<evidence type="ECO:0000313" key="2">
    <source>
        <dbReference type="EMBL" id="EGG15961.1"/>
    </source>
</evidence>
<dbReference type="GeneID" id="14868032"/>
<dbReference type="KEGG" id="dfa:DFA_09632"/>
<evidence type="ECO:0000313" key="3">
    <source>
        <dbReference type="Proteomes" id="UP000007797"/>
    </source>
</evidence>
<dbReference type="EMBL" id="GL883025">
    <property type="protein sequence ID" value="EGG15961.1"/>
    <property type="molecule type" value="Genomic_DNA"/>
</dbReference>
<dbReference type="Proteomes" id="UP000007797">
    <property type="component" value="Unassembled WGS sequence"/>
</dbReference>
<gene>
    <name evidence="2" type="ORF">DFA_09632</name>
</gene>
<accession>F4Q861</accession>
<name>F4Q861_CACFS</name>
<protein>
    <submittedName>
        <fullName evidence="2">Uncharacterized protein</fullName>
    </submittedName>
</protein>